<dbReference type="AlphaFoldDB" id="A0A9K3JBW2"/>
<feature type="compositionally biased region" description="Basic residues" evidence="1">
    <location>
        <begin position="100"/>
        <end position="115"/>
    </location>
</feature>
<protein>
    <submittedName>
        <fullName evidence="2">Uncharacterized protein</fullName>
    </submittedName>
</protein>
<evidence type="ECO:0000256" key="1">
    <source>
        <dbReference type="SAM" id="MobiDB-lite"/>
    </source>
</evidence>
<feature type="compositionally biased region" description="Low complexity" evidence="1">
    <location>
        <begin position="39"/>
        <end position="49"/>
    </location>
</feature>
<name>A0A9K3JBW2_HELAN</name>
<organism evidence="2 3">
    <name type="scientific">Helianthus annuus</name>
    <name type="common">Common sunflower</name>
    <dbReference type="NCBI Taxonomy" id="4232"/>
    <lineage>
        <taxon>Eukaryota</taxon>
        <taxon>Viridiplantae</taxon>
        <taxon>Streptophyta</taxon>
        <taxon>Embryophyta</taxon>
        <taxon>Tracheophyta</taxon>
        <taxon>Spermatophyta</taxon>
        <taxon>Magnoliopsida</taxon>
        <taxon>eudicotyledons</taxon>
        <taxon>Gunneridae</taxon>
        <taxon>Pentapetalae</taxon>
        <taxon>asterids</taxon>
        <taxon>campanulids</taxon>
        <taxon>Asterales</taxon>
        <taxon>Asteraceae</taxon>
        <taxon>Asteroideae</taxon>
        <taxon>Heliantheae alliance</taxon>
        <taxon>Heliantheae</taxon>
        <taxon>Helianthus</taxon>
    </lineage>
</organism>
<keyword evidence="3" id="KW-1185">Reference proteome</keyword>
<dbReference type="EMBL" id="MNCJ02000319">
    <property type="protein sequence ID" value="KAF5812103.1"/>
    <property type="molecule type" value="Genomic_DNA"/>
</dbReference>
<comment type="caution">
    <text evidence="2">The sequence shown here is derived from an EMBL/GenBank/DDBJ whole genome shotgun (WGS) entry which is preliminary data.</text>
</comment>
<dbReference type="Proteomes" id="UP000215914">
    <property type="component" value="Unassembled WGS sequence"/>
</dbReference>
<evidence type="ECO:0000313" key="3">
    <source>
        <dbReference type="Proteomes" id="UP000215914"/>
    </source>
</evidence>
<feature type="compositionally biased region" description="Basic and acidic residues" evidence="1">
    <location>
        <begin position="1"/>
        <end position="11"/>
    </location>
</feature>
<sequence length="143" mass="15265">MIEDKFGKKGEGDDDDNDDEGSDGDKQGGDGGVVGASGTGSSCGDQSKQPGDDDKSDSDDNPLKPGYERYVDAQGVRQIRWIRTEQDGDYVPSDTESEKARKKQAAIRRKKKSRKSIGASQTQPASTQPSEPVLEAVVSTNLG</sequence>
<feature type="compositionally biased region" description="Acidic residues" evidence="1">
    <location>
        <begin position="12"/>
        <end position="22"/>
    </location>
</feature>
<reference evidence="2" key="1">
    <citation type="journal article" date="2017" name="Nature">
        <title>The sunflower genome provides insights into oil metabolism, flowering and Asterid evolution.</title>
        <authorList>
            <person name="Badouin H."/>
            <person name="Gouzy J."/>
            <person name="Grassa C.J."/>
            <person name="Murat F."/>
            <person name="Staton S.E."/>
            <person name="Cottret L."/>
            <person name="Lelandais-Briere C."/>
            <person name="Owens G.L."/>
            <person name="Carrere S."/>
            <person name="Mayjonade B."/>
            <person name="Legrand L."/>
            <person name="Gill N."/>
            <person name="Kane N.C."/>
            <person name="Bowers J.E."/>
            <person name="Hubner S."/>
            <person name="Bellec A."/>
            <person name="Berard A."/>
            <person name="Berges H."/>
            <person name="Blanchet N."/>
            <person name="Boniface M.C."/>
            <person name="Brunel D."/>
            <person name="Catrice O."/>
            <person name="Chaidir N."/>
            <person name="Claudel C."/>
            <person name="Donnadieu C."/>
            <person name="Faraut T."/>
            <person name="Fievet G."/>
            <person name="Helmstetter N."/>
            <person name="King M."/>
            <person name="Knapp S.J."/>
            <person name="Lai Z."/>
            <person name="Le Paslier M.C."/>
            <person name="Lippi Y."/>
            <person name="Lorenzon L."/>
            <person name="Mandel J.R."/>
            <person name="Marage G."/>
            <person name="Marchand G."/>
            <person name="Marquand E."/>
            <person name="Bret-Mestries E."/>
            <person name="Morien E."/>
            <person name="Nambeesan S."/>
            <person name="Nguyen T."/>
            <person name="Pegot-Espagnet P."/>
            <person name="Pouilly N."/>
            <person name="Raftis F."/>
            <person name="Sallet E."/>
            <person name="Schiex T."/>
            <person name="Thomas J."/>
            <person name="Vandecasteele C."/>
            <person name="Vares D."/>
            <person name="Vear F."/>
            <person name="Vautrin S."/>
            <person name="Crespi M."/>
            <person name="Mangin B."/>
            <person name="Burke J.M."/>
            <person name="Salse J."/>
            <person name="Munos S."/>
            <person name="Vincourt P."/>
            <person name="Rieseberg L.H."/>
            <person name="Langlade N.B."/>
        </authorList>
    </citation>
    <scope>NUCLEOTIDE SEQUENCE</scope>
    <source>
        <tissue evidence="2">Leaves</tissue>
    </source>
</reference>
<gene>
    <name evidence="2" type="ORF">HanXRQr2_Chr04g0188871</name>
</gene>
<evidence type="ECO:0000313" key="2">
    <source>
        <dbReference type="EMBL" id="KAF5812103.1"/>
    </source>
</evidence>
<proteinExistence type="predicted"/>
<dbReference type="Gramene" id="mRNA:HanXRQr2_Chr04g0188871">
    <property type="protein sequence ID" value="CDS:HanXRQr2_Chr04g0188871.1"/>
    <property type="gene ID" value="HanXRQr2_Chr04g0188871"/>
</dbReference>
<feature type="compositionally biased region" description="Gly residues" evidence="1">
    <location>
        <begin position="29"/>
        <end position="38"/>
    </location>
</feature>
<reference evidence="2" key="2">
    <citation type="submission" date="2020-06" db="EMBL/GenBank/DDBJ databases">
        <title>Helianthus annuus Genome sequencing and assembly Release 2.</title>
        <authorList>
            <person name="Gouzy J."/>
            <person name="Langlade N."/>
            <person name="Munos S."/>
        </authorList>
    </citation>
    <scope>NUCLEOTIDE SEQUENCE</scope>
    <source>
        <tissue evidence="2">Leaves</tissue>
    </source>
</reference>
<feature type="compositionally biased region" description="Polar residues" evidence="1">
    <location>
        <begin position="121"/>
        <end position="130"/>
    </location>
</feature>
<feature type="region of interest" description="Disordered" evidence="1">
    <location>
        <begin position="1"/>
        <end position="143"/>
    </location>
</feature>
<accession>A0A9K3JBW2</accession>